<evidence type="ECO:0000313" key="2">
    <source>
        <dbReference type="Proteomes" id="UP000824120"/>
    </source>
</evidence>
<dbReference type="AlphaFoldDB" id="A0A9J6B814"/>
<accession>A0A9J6B814</accession>
<dbReference type="Proteomes" id="UP000824120">
    <property type="component" value="Chromosome 1"/>
</dbReference>
<sequence length="92" mass="10239">MEDKDSLNPGNKQVTKEIAADITGVPSPSDITQERIKSLQLFLSDSLIVLQVSSFLSKKCLTLSLRLQSTKKFKTLVPSTSPYSLQMKLIRL</sequence>
<comment type="caution">
    <text evidence="1">The sequence shown here is derived from an EMBL/GenBank/DDBJ whole genome shotgun (WGS) entry which is preliminary data.</text>
</comment>
<protein>
    <submittedName>
        <fullName evidence="1">Uncharacterized protein</fullName>
    </submittedName>
</protein>
<keyword evidence="2" id="KW-1185">Reference proteome</keyword>
<evidence type="ECO:0000313" key="1">
    <source>
        <dbReference type="EMBL" id="KAG5632700.1"/>
    </source>
</evidence>
<proteinExistence type="predicted"/>
<dbReference type="EMBL" id="JACXVP010000001">
    <property type="protein sequence ID" value="KAG5632700.1"/>
    <property type="molecule type" value="Genomic_DNA"/>
</dbReference>
<name>A0A9J6B814_SOLCO</name>
<gene>
    <name evidence="1" type="ORF">H5410_004417</name>
</gene>
<organism evidence="1 2">
    <name type="scientific">Solanum commersonii</name>
    <name type="common">Commerson's wild potato</name>
    <name type="synonym">Commerson's nightshade</name>
    <dbReference type="NCBI Taxonomy" id="4109"/>
    <lineage>
        <taxon>Eukaryota</taxon>
        <taxon>Viridiplantae</taxon>
        <taxon>Streptophyta</taxon>
        <taxon>Embryophyta</taxon>
        <taxon>Tracheophyta</taxon>
        <taxon>Spermatophyta</taxon>
        <taxon>Magnoliopsida</taxon>
        <taxon>eudicotyledons</taxon>
        <taxon>Gunneridae</taxon>
        <taxon>Pentapetalae</taxon>
        <taxon>asterids</taxon>
        <taxon>lamiids</taxon>
        <taxon>Solanales</taxon>
        <taxon>Solanaceae</taxon>
        <taxon>Solanoideae</taxon>
        <taxon>Solaneae</taxon>
        <taxon>Solanum</taxon>
    </lineage>
</organism>
<reference evidence="1 2" key="1">
    <citation type="submission" date="2020-09" db="EMBL/GenBank/DDBJ databases">
        <title>De no assembly of potato wild relative species, Solanum commersonii.</title>
        <authorList>
            <person name="Cho K."/>
        </authorList>
    </citation>
    <scope>NUCLEOTIDE SEQUENCE [LARGE SCALE GENOMIC DNA]</scope>
    <source>
        <strain evidence="1">LZ3.2</strain>
        <tissue evidence="1">Leaf</tissue>
    </source>
</reference>